<evidence type="ECO:0000256" key="3">
    <source>
        <dbReference type="ARBA" id="ARBA00022670"/>
    </source>
</evidence>
<evidence type="ECO:0000256" key="1">
    <source>
        <dbReference type="ARBA" id="ARBA00001947"/>
    </source>
</evidence>
<evidence type="ECO:0000313" key="9">
    <source>
        <dbReference type="EMBL" id="MEL3974550.1"/>
    </source>
</evidence>
<name>A0ABU9KEK4_9BACI</name>
<comment type="similarity">
    <text evidence="2 7">Belongs to the peptidase M14 family.</text>
</comment>
<evidence type="ECO:0000256" key="6">
    <source>
        <dbReference type="ARBA" id="ARBA00023049"/>
    </source>
</evidence>
<evidence type="ECO:0000256" key="2">
    <source>
        <dbReference type="ARBA" id="ARBA00005988"/>
    </source>
</evidence>
<gene>
    <name evidence="9" type="ORF">AAEO50_19870</name>
</gene>
<accession>A0ABU9KEK4</accession>
<dbReference type="Gene3D" id="3.40.630.10">
    <property type="entry name" value="Zn peptidases"/>
    <property type="match status" value="1"/>
</dbReference>
<evidence type="ECO:0000313" key="10">
    <source>
        <dbReference type="Proteomes" id="UP001389717"/>
    </source>
</evidence>
<dbReference type="RefSeq" id="WP_341986093.1">
    <property type="nucleotide sequence ID" value="NZ_JBBYAF010000059.1"/>
</dbReference>
<keyword evidence="5" id="KW-0862">Zinc</keyword>
<keyword evidence="10" id="KW-1185">Reference proteome</keyword>
<feature type="active site" description="Proton donor/acceptor" evidence="7">
    <location>
        <position position="259"/>
    </location>
</feature>
<dbReference type="InterPro" id="IPR029062">
    <property type="entry name" value="Class_I_gatase-like"/>
</dbReference>
<evidence type="ECO:0000259" key="8">
    <source>
        <dbReference type="PROSITE" id="PS52035"/>
    </source>
</evidence>
<comment type="cofactor">
    <cofactor evidence="1">
        <name>Zn(2+)</name>
        <dbReference type="ChEBI" id="CHEBI:29105"/>
    </cofactor>
</comment>
<dbReference type="InterPro" id="IPR000834">
    <property type="entry name" value="Peptidase_M14"/>
</dbReference>
<dbReference type="EMBL" id="JBBYAF010000059">
    <property type="protein sequence ID" value="MEL3974550.1"/>
    <property type="molecule type" value="Genomic_DNA"/>
</dbReference>
<dbReference type="SMART" id="SM00631">
    <property type="entry name" value="Zn_pept"/>
    <property type="match status" value="1"/>
</dbReference>
<protein>
    <submittedName>
        <fullName evidence="9">DUF2817 domain-containing protein</fullName>
    </submittedName>
</protein>
<keyword evidence="3" id="KW-0645">Protease</keyword>
<dbReference type="Proteomes" id="UP001389717">
    <property type="component" value="Unassembled WGS sequence"/>
</dbReference>
<dbReference type="SUPFAM" id="SSF53187">
    <property type="entry name" value="Zn-dependent exopeptidases"/>
    <property type="match status" value="1"/>
</dbReference>
<dbReference type="SUPFAM" id="SSF52317">
    <property type="entry name" value="Class I glutamine amidotransferase-like"/>
    <property type="match status" value="1"/>
</dbReference>
<dbReference type="Pfam" id="PF00246">
    <property type="entry name" value="Peptidase_M14"/>
    <property type="match status" value="1"/>
</dbReference>
<comment type="caution">
    <text evidence="9">The sequence shown here is derived from an EMBL/GenBank/DDBJ whole genome shotgun (WGS) entry which is preliminary data.</text>
</comment>
<dbReference type="PRINTS" id="PR00765">
    <property type="entry name" value="CRBOXYPTASEA"/>
</dbReference>
<dbReference type="PANTHER" id="PTHR11705:SF143">
    <property type="entry name" value="SLL0236 PROTEIN"/>
    <property type="match status" value="1"/>
</dbReference>
<dbReference type="PANTHER" id="PTHR11705">
    <property type="entry name" value="PROTEASE FAMILY M14 CARBOXYPEPTIDASE A,B"/>
    <property type="match status" value="1"/>
</dbReference>
<evidence type="ECO:0000256" key="4">
    <source>
        <dbReference type="ARBA" id="ARBA00022801"/>
    </source>
</evidence>
<organism evidence="9 10">
    <name type="scientific">Rossellomorea oryzaecorticis</name>
    <dbReference type="NCBI Taxonomy" id="1396505"/>
    <lineage>
        <taxon>Bacteria</taxon>
        <taxon>Bacillati</taxon>
        <taxon>Bacillota</taxon>
        <taxon>Bacilli</taxon>
        <taxon>Bacillales</taxon>
        <taxon>Bacillaceae</taxon>
        <taxon>Rossellomorea</taxon>
    </lineage>
</organism>
<keyword evidence="4" id="KW-0378">Hydrolase</keyword>
<evidence type="ECO:0000256" key="5">
    <source>
        <dbReference type="ARBA" id="ARBA00022833"/>
    </source>
</evidence>
<evidence type="ECO:0000256" key="7">
    <source>
        <dbReference type="PROSITE-ProRule" id="PRU01379"/>
    </source>
</evidence>
<feature type="domain" description="Peptidase M14" evidence="8">
    <location>
        <begin position="4"/>
        <end position="282"/>
    </location>
</feature>
<proteinExistence type="inferred from homology"/>
<dbReference type="PROSITE" id="PS52035">
    <property type="entry name" value="PEPTIDASE_M14"/>
    <property type="match status" value="1"/>
</dbReference>
<keyword evidence="6" id="KW-0482">Metalloprotease</keyword>
<reference evidence="9 10" key="1">
    <citation type="submission" date="2024-04" db="EMBL/GenBank/DDBJ databases">
        <title>Bacillus oryzaecorticis sp. nov., a moderately halophilic bacterium isolated from rice husks.</title>
        <authorList>
            <person name="Zhu H.-S."/>
        </authorList>
    </citation>
    <scope>NUCLEOTIDE SEQUENCE [LARGE SCALE GENOMIC DNA]</scope>
    <source>
        <strain evidence="9 10">ZC255</strain>
    </source>
</reference>
<sequence length="668" mass="74496">MGSTILSYRKLESLIKKKTKQCPFLSLSSIGKSIEGRDLWCVTIQKQDLSGTTEYPSIPAGHSKKKTPIVITASIHGHEAAGAIALLRFLNKIQREGESIQWLDDLVVYCLICCNPDGYAAKTRYNAEGFDLNRDFITQSQPETQNLVDLIVKKKPAVVLDLHGYVWKKTTHIGLIEPCTPPHHPAYEYDLYLKGALPLAQHMESYLVEERGKFSTKRFKSIKGTYIPYRDGTSGWDDYSPYCCSMYSMLQGAIGLTIESPSRSEDGITWLQLALSAALSHISNHREKFKKIQAAFFNRGMRNDHPSHVPGYFPKYYLLTELSALPSGLGKLTHHLQKNGIKLYSSTKEFTYEGHSFPAGTTMVPMNQARANLAQCFLTKGENLSSGSERISELCTWSLPLSWGVGCHPVFEQVNTDMLPFKSKEKDSVPIPDSTGSDAAVSVGILIDDGLFHKKAHSGLKLALQQMNIPFKELRAKDLAAEKTLSSVNVLIYNGYEHLFYTPSNVKSLYRELVLDSAAQQEACRKNLQAYIKKGGKVIGIGAGASIALTNIFKLSEVKVHSGGWNKNALLQINYKEHAITKGYRSKDTGFVYRPAWFTNTAKMKVAARYGQEADTLLSGYWPEYHEAHGKPAIITNQSGNLILFGLEVCFRGHTSYLYRLLLNAIHS</sequence>